<name>A3KA41_SAGS3</name>
<dbReference type="AlphaFoldDB" id="A3KA41"/>
<dbReference type="Proteomes" id="UP000005713">
    <property type="component" value="Unassembled WGS sequence"/>
</dbReference>
<dbReference type="RefSeq" id="WP_005863424.1">
    <property type="nucleotide sequence ID" value="NZ_AAYA01000020.1"/>
</dbReference>
<comment type="caution">
    <text evidence="1">The sequence shown here is derived from an EMBL/GenBank/DDBJ whole genome shotgun (WGS) entry which is preliminary data.</text>
</comment>
<accession>A3KA41</accession>
<reference evidence="1 2" key="1">
    <citation type="submission" date="2006-06" db="EMBL/GenBank/DDBJ databases">
        <authorList>
            <person name="Moran M.A."/>
            <person name="Ferriera S."/>
            <person name="Johnson J."/>
            <person name="Kravitz S."/>
            <person name="Beeson K."/>
            <person name="Sutton G."/>
            <person name="Rogers Y.-H."/>
            <person name="Friedman R."/>
            <person name="Frazier M."/>
            <person name="Venter J.C."/>
        </authorList>
    </citation>
    <scope>NUCLEOTIDE SEQUENCE [LARGE SCALE GENOMIC DNA]</scope>
    <source>
        <strain evidence="1 2">E-37</strain>
    </source>
</reference>
<evidence type="ECO:0000313" key="2">
    <source>
        <dbReference type="Proteomes" id="UP000005713"/>
    </source>
</evidence>
<proteinExistence type="predicted"/>
<protein>
    <submittedName>
        <fullName evidence="1">Uncharacterized protein</fullName>
    </submittedName>
</protein>
<evidence type="ECO:0000313" key="1">
    <source>
        <dbReference type="EMBL" id="EBA05984.1"/>
    </source>
</evidence>
<organism evidence="1 2">
    <name type="scientific">Sagittula stellata (strain ATCC 700073 / DSM 11524 / E-37)</name>
    <dbReference type="NCBI Taxonomy" id="388399"/>
    <lineage>
        <taxon>Bacteria</taxon>
        <taxon>Pseudomonadati</taxon>
        <taxon>Pseudomonadota</taxon>
        <taxon>Alphaproteobacteria</taxon>
        <taxon>Rhodobacterales</taxon>
        <taxon>Roseobacteraceae</taxon>
        <taxon>Sagittula</taxon>
    </lineage>
</organism>
<sequence>MTRSIMHIPSGRPATDLAPHETAALIVGDARPNPIIAVHTWATLKARQRLEDGTSARIDDARAHRLSVLRARHPECWAPIPAARDHRTVAEAVAAALPAIRAAVARHSAQGNAS</sequence>
<dbReference type="EMBL" id="AAYA01000020">
    <property type="protein sequence ID" value="EBA05984.1"/>
    <property type="molecule type" value="Genomic_DNA"/>
</dbReference>
<keyword evidence="2" id="KW-1185">Reference proteome</keyword>
<gene>
    <name evidence="1" type="ORF">SSE37_25288</name>
</gene>